<protein>
    <submittedName>
        <fullName evidence="1">Uncharacterized protein</fullName>
    </submittedName>
</protein>
<reference evidence="1 2" key="1">
    <citation type="submission" date="2018-07" db="EMBL/GenBank/DDBJ databases">
        <title>A high quality draft genome assembly of the barn swallow (H. rustica rustica).</title>
        <authorList>
            <person name="Formenti G."/>
            <person name="Chiara M."/>
            <person name="Poveda L."/>
            <person name="Francoijs K.-J."/>
            <person name="Bonisoli-Alquati A."/>
            <person name="Canova L."/>
            <person name="Gianfranceschi L."/>
            <person name="Horner D.S."/>
            <person name="Saino N."/>
        </authorList>
    </citation>
    <scope>NUCLEOTIDE SEQUENCE [LARGE SCALE GENOMIC DNA]</scope>
    <source>
        <strain evidence="1">Chelidonia</strain>
        <tissue evidence="1">Blood</tissue>
    </source>
</reference>
<proteinExistence type="predicted"/>
<keyword evidence="2" id="KW-1185">Reference proteome</keyword>
<comment type="caution">
    <text evidence="1">The sequence shown here is derived from an EMBL/GenBank/DDBJ whole genome shotgun (WGS) entry which is preliminary data.</text>
</comment>
<name>A0A3M0JTD1_HIRRU</name>
<dbReference type="AlphaFoldDB" id="A0A3M0JTD1"/>
<evidence type="ECO:0000313" key="2">
    <source>
        <dbReference type="Proteomes" id="UP000269221"/>
    </source>
</evidence>
<gene>
    <name evidence="1" type="ORF">DUI87_19332</name>
</gene>
<dbReference type="Proteomes" id="UP000269221">
    <property type="component" value="Unassembled WGS sequence"/>
</dbReference>
<evidence type="ECO:0000313" key="1">
    <source>
        <dbReference type="EMBL" id="RMC03995.1"/>
    </source>
</evidence>
<sequence>MPALKRRGEVGVPSTEELFRSSAWSRDSEGIPAQRPESRLECLANPYVGSRVRTCFCDIETYVLSNSFMPDDSSRSFKFFSDVFTDKLSASCIPASASCIVPSMTEPQLGTQPCNEKGRMECGSHFNKYRKTENCFALQLPTLSNLRIHHHQSRFWKVPRNVLMTSTDRLA</sequence>
<organism evidence="1 2">
    <name type="scientific">Hirundo rustica rustica</name>
    <dbReference type="NCBI Taxonomy" id="333673"/>
    <lineage>
        <taxon>Eukaryota</taxon>
        <taxon>Metazoa</taxon>
        <taxon>Chordata</taxon>
        <taxon>Craniata</taxon>
        <taxon>Vertebrata</taxon>
        <taxon>Euteleostomi</taxon>
        <taxon>Archelosauria</taxon>
        <taxon>Archosauria</taxon>
        <taxon>Dinosauria</taxon>
        <taxon>Saurischia</taxon>
        <taxon>Theropoda</taxon>
        <taxon>Coelurosauria</taxon>
        <taxon>Aves</taxon>
        <taxon>Neognathae</taxon>
        <taxon>Neoaves</taxon>
        <taxon>Telluraves</taxon>
        <taxon>Australaves</taxon>
        <taxon>Passeriformes</taxon>
        <taxon>Sylvioidea</taxon>
        <taxon>Hirundinidae</taxon>
        <taxon>Hirundo</taxon>
    </lineage>
</organism>
<dbReference type="STRING" id="333673.A0A3M0JTD1"/>
<dbReference type="EMBL" id="QRBI01000127">
    <property type="protein sequence ID" value="RMC03995.1"/>
    <property type="molecule type" value="Genomic_DNA"/>
</dbReference>
<accession>A0A3M0JTD1</accession>